<dbReference type="InterPro" id="IPR051911">
    <property type="entry name" value="SDR_oxidoreductase"/>
</dbReference>
<dbReference type="Pfam" id="PF00106">
    <property type="entry name" value="adh_short"/>
    <property type="match status" value="1"/>
</dbReference>
<dbReference type="InterPro" id="IPR020904">
    <property type="entry name" value="Sc_DH/Rdtase_CS"/>
</dbReference>
<evidence type="ECO:0000256" key="2">
    <source>
        <dbReference type="ARBA" id="ARBA00023002"/>
    </source>
</evidence>
<dbReference type="InterPro" id="IPR057326">
    <property type="entry name" value="KR_dom"/>
</dbReference>
<dbReference type="CDD" id="cd05374">
    <property type="entry name" value="17beta-HSD-like_SDR_c"/>
    <property type="match status" value="1"/>
</dbReference>
<sequence length="284" mass="30886">METDKIWFVTGASKGLGLTLVQKLLANGIKVAATSRNLEDLQKAVNHDSPQFLPLATNLKSEESVQEAIEKTVAHFGRIDVVVNNAGYGLLGSVEELTDSEVRDNFEINVFGVFTVIRKAMPYLRAQRSGHILNISSIGGFMGGFPGFGAYCATKFAVNGLSESLAEEVRSFGVHVTVVEPGYFRTNFLTDSSIGLPKVQIEDYKEVRDSQNAHQNEINGKQPGDPEKAADAMIRIVSEANPPMNLFLGSDAFAIANGKIDALQKELATWKDLTVSTDFEVESV</sequence>
<dbReference type="NCBIfam" id="NF004824">
    <property type="entry name" value="PRK06180.1"/>
    <property type="match status" value="1"/>
</dbReference>
<evidence type="ECO:0000259" key="4">
    <source>
        <dbReference type="SMART" id="SM00822"/>
    </source>
</evidence>
<accession>A0A9X1PNV2</accession>
<dbReference type="PANTHER" id="PTHR43976">
    <property type="entry name" value="SHORT CHAIN DEHYDROGENASE"/>
    <property type="match status" value="1"/>
</dbReference>
<evidence type="ECO:0000256" key="1">
    <source>
        <dbReference type="ARBA" id="ARBA00006484"/>
    </source>
</evidence>
<dbReference type="EMBL" id="JAJTTC010000003">
    <property type="protein sequence ID" value="MCF0062988.1"/>
    <property type="molecule type" value="Genomic_DNA"/>
</dbReference>
<dbReference type="SUPFAM" id="SSF51735">
    <property type="entry name" value="NAD(P)-binding Rossmann-fold domains"/>
    <property type="match status" value="1"/>
</dbReference>
<gene>
    <name evidence="5" type="ORF">LXM26_15875</name>
</gene>
<organism evidence="5 6">
    <name type="scientific">Dyadobacter chenwenxiniae</name>
    <dbReference type="NCBI Taxonomy" id="2906456"/>
    <lineage>
        <taxon>Bacteria</taxon>
        <taxon>Pseudomonadati</taxon>
        <taxon>Bacteroidota</taxon>
        <taxon>Cytophagia</taxon>
        <taxon>Cytophagales</taxon>
        <taxon>Spirosomataceae</taxon>
        <taxon>Dyadobacter</taxon>
    </lineage>
</organism>
<protein>
    <submittedName>
        <fullName evidence="5">Oxidoreductase</fullName>
    </submittedName>
</protein>
<reference evidence="5" key="1">
    <citation type="submission" date="2021-12" db="EMBL/GenBank/DDBJ databases">
        <title>Novel species in genus Dyadobacter.</title>
        <authorList>
            <person name="Ma C."/>
        </authorList>
    </citation>
    <scope>NUCLEOTIDE SEQUENCE</scope>
    <source>
        <strain evidence="5">LJ419</strain>
    </source>
</reference>
<proteinExistence type="inferred from homology"/>
<keyword evidence="6" id="KW-1185">Reference proteome</keyword>
<dbReference type="Proteomes" id="UP001139000">
    <property type="component" value="Unassembled WGS sequence"/>
</dbReference>
<comment type="similarity">
    <text evidence="1 3">Belongs to the short-chain dehydrogenases/reductases (SDR) family.</text>
</comment>
<evidence type="ECO:0000256" key="3">
    <source>
        <dbReference type="RuleBase" id="RU000363"/>
    </source>
</evidence>
<dbReference type="PRINTS" id="PR00080">
    <property type="entry name" value="SDRFAMILY"/>
</dbReference>
<dbReference type="InterPro" id="IPR002347">
    <property type="entry name" value="SDR_fam"/>
</dbReference>
<dbReference type="FunFam" id="3.40.50.720:FF:000084">
    <property type="entry name" value="Short-chain dehydrogenase reductase"/>
    <property type="match status" value="1"/>
</dbReference>
<dbReference type="SMART" id="SM00822">
    <property type="entry name" value="PKS_KR"/>
    <property type="match status" value="1"/>
</dbReference>
<dbReference type="PRINTS" id="PR00081">
    <property type="entry name" value="GDHRDH"/>
</dbReference>
<comment type="caution">
    <text evidence="5">The sequence shown here is derived from an EMBL/GenBank/DDBJ whole genome shotgun (WGS) entry which is preliminary data.</text>
</comment>
<dbReference type="Gene3D" id="3.40.50.720">
    <property type="entry name" value="NAD(P)-binding Rossmann-like Domain"/>
    <property type="match status" value="1"/>
</dbReference>
<dbReference type="InterPro" id="IPR036291">
    <property type="entry name" value="NAD(P)-bd_dom_sf"/>
</dbReference>
<dbReference type="PROSITE" id="PS00061">
    <property type="entry name" value="ADH_SHORT"/>
    <property type="match status" value="1"/>
</dbReference>
<evidence type="ECO:0000313" key="5">
    <source>
        <dbReference type="EMBL" id="MCF0062988.1"/>
    </source>
</evidence>
<keyword evidence="2" id="KW-0560">Oxidoreductase</keyword>
<feature type="domain" description="Ketoreductase" evidence="4">
    <location>
        <begin position="5"/>
        <end position="187"/>
    </location>
</feature>
<dbReference type="RefSeq" id="WP_234656040.1">
    <property type="nucleotide sequence ID" value="NZ_CP094997.1"/>
</dbReference>
<evidence type="ECO:0000313" key="6">
    <source>
        <dbReference type="Proteomes" id="UP001139000"/>
    </source>
</evidence>
<name>A0A9X1PNV2_9BACT</name>
<dbReference type="AlphaFoldDB" id="A0A9X1PNV2"/>
<dbReference type="GO" id="GO:0016491">
    <property type="term" value="F:oxidoreductase activity"/>
    <property type="evidence" value="ECO:0007669"/>
    <property type="project" value="UniProtKB-KW"/>
</dbReference>
<dbReference type="NCBIfam" id="NF006114">
    <property type="entry name" value="PRK08263.1"/>
    <property type="match status" value="1"/>
</dbReference>
<dbReference type="PANTHER" id="PTHR43976:SF16">
    <property type="entry name" value="SHORT-CHAIN DEHYDROGENASE_REDUCTASE FAMILY PROTEIN"/>
    <property type="match status" value="1"/>
</dbReference>